<comment type="caution">
    <text evidence="1">The sequence shown here is derived from an EMBL/GenBank/DDBJ whole genome shotgun (WGS) entry which is preliminary data.</text>
</comment>
<sequence length="517" mass="57281">MLSPCVRSSPSVLPVAQSFGLRPRVRQPEVSARLQEPVAVACLASVAVVCWQVHRPACRGPSRLRRGRVRLGAKARAELLVDGDQGSIDLIEKAIERLKGQGRSVVTTVFAEPRRVDSKRWRAFFRERLITFCPVPRRRGQEATDVAIEARLVRLSQLPDDLCVALLTADAGFVDIVGDVAASRDMTVFIPETSGNVVRKYRTTSAAVVPIQSQSLSKEGPRVRAILHPDGSGSVEMAEPWQCPMGDAEAEQLTQFLQDLGYHGERGFLVQAIAKFWVAHRLGPLTVYPAGLGCASMHKEIQAAGPEASWTRYSRDLAFFLPITKAPTKTMHNVKEYGTTHAMAVFEGGGPFTIKASRDMVEQALRRLGYLDGHLSCDLAEALLAFVNLPENYKALKRCEALPTAADAVSDVVEKLHHAFLAHDTGGRWRVAPSDTQVRKKLCKHGFLIHEAASRSEVLEAMQKFARSRGLMQMRSYVGYVFRIQQYMCRSRPSKVGSVDFRDLRRPFAKEVGLRVV</sequence>
<protein>
    <recommendedName>
        <fullName evidence="3">NYN domain-containing protein</fullName>
    </recommendedName>
</protein>
<evidence type="ECO:0008006" key="3">
    <source>
        <dbReference type="Google" id="ProtNLM"/>
    </source>
</evidence>
<evidence type="ECO:0000313" key="2">
    <source>
        <dbReference type="Proteomes" id="UP000604046"/>
    </source>
</evidence>
<organism evidence="1 2">
    <name type="scientific">Symbiodinium natans</name>
    <dbReference type="NCBI Taxonomy" id="878477"/>
    <lineage>
        <taxon>Eukaryota</taxon>
        <taxon>Sar</taxon>
        <taxon>Alveolata</taxon>
        <taxon>Dinophyceae</taxon>
        <taxon>Suessiales</taxon>
        <taxon>Symbiodiniaceae</taxon>
        <taxon>Symbiodinium</taxon>
    </lineage>
</organism>
<proteinExistence type="predicted"/>
<dbReference type="AlphaFoldDB" id="A0A812U7Q0"/>
<dbReference type="EMBL" id="CAJNDS010002646">
    <property type="protein sequence ID" value="CAE7555807.1"/>
    <property type="molecule type" value="Genomic_DNA"/>
</dbReference>
<reference evidence="1" key="1">
    <citation type="submission" date="2021-02" db="EMBL/GenBank/DDBJ databases">
        <authorList>
            <person name="Dougan E. K."/>
            <person name="Rhodes N."/>
            <person name="Thang M."/>
            <person name="Chan C."/>
        </authorList>
    </citation>
    <scope>NUCLEOTIDE SEQUENCE</scope>
</reference>
<dbReference type="Proteomes" id="UP000604046">
    <property type="component" value="Unassembled WGS sequence"/>
</dbReference>
<name>A0A812U7Q0_9DINO</name>
<gene>
    <name evidence="1" type="ORF">SNAT2548_LOCUS31236</name>
</gene>
<keyword evidence="2" id="KW-1185">Reference proteome</keyword>
<evidence type="ECO:0000313" key="1">
    <source>
        <dbReference type="EMBL" id="CAE7555807.1"/>
    </source>
</evidence>
<accession>A0A812U7Q0</accession>